<dbReference type="EC" id="1.1.3.9" evidence="5"/>
<dbReference type="SUPFAM" id="SSF117281">
    <property type="entry name" value="Kelch motif"/>
    <property type="match status" value="1"/>
</dbReference>
<dbReference type="Gene3D" id="2.120.10.80">
    <property type="entry name" value="Kelch-type beta propeller"/>
    <property type="match status" value="2"/>
</dbReference>
<accession>A0A4P2R2E6</accession>
<dbReference type="Pfam" id="PF24681">
    <property type="entry name" value="Kelch_KLHDC2_KLHL20_DRC7"/>
    <property type="match status" value="1"/>
</dbReference>
<dbReference type="Proteomes" id="UP000295497">
    <property type="component" value="Chromosome"/>
</dbReference>
<keyword evidence="2" id="KW-0677">Repeat</keyword>
<keyword evidence="4" id="KW-0812">Transmembrane</keyword>
<dbReference type="GO" id="GO:0045480">
    <property type="term" value="F:galactose oxidase activity"/>
    <property type="evidence" value="ECO:0007669"/>
    <property type="project" value="UniProtKB-EC"/>
</dbReference>
<feature type="region of interest" description="Disordered" evidence="3">
    <location>
        <begin position="7"/>
        <end position="26"/>
    </location>
</feature>
<dbReference type="AlphaFoldDB" id="A0A4P2R2E6"/>
<keyword evidence="1" id="KW-0880">Kelch repeat</keyword>
<evidence type="ECO:0000256" key="4">
    <source>
        <dbReference type="SAM" id="Phobius"/>
    </source>
</evidence>
<evidence type="ECO:0000313" key="5">
    <source>
        <dbReference type="EMBL" id="AUX36163.1"/>
    </source>
</evidence>
<evidence type="ECO:0000256" key="1">
    <source>
        <dbReference type="ARBA" id="ARBA00022441"/>
    </source>
</evidence>
<organism evidence="5 6">
    <name type="scientific">Sorangium cellulosum</name>
    <name type="common">Polyangium cellulosum</name>
    <dbReference type="NCBI Taxonomy" id="56"/>
    <lineage>
        <taxon>Bacteria</taxon>
        <taxon>Pseudomonadati</taxon>
        <taxon>Myxococcota</taxon>
        <taxon>Polyangia</taxon>
        <taxon>Polyangiales</taxon>
        <taxon>Polyangiaceae</taxon>
        <taxon>Sorangium</taxon>
    </lineage>
</organism>
<reference evidence="5 6" key="1">
    <citation type="submission" date="2015-09" db="EMBL/GenBank/DDBJ databases">
        <title>Sorangium comparison.</title>
        <authorList>
            <person name="Zaburannyi N."/>
            <person name="Bunk B."/>
            <person name="Overmann J."/>
            <person name="Mueller R."/>
        </authorList>
    </citation>
    <scope>NUCLEOTIDE SEQUENCE [LARGE SCALE GENOMIC DNA]</scope>
    <source>
        <strain evidence="5 6">So ce836</strain>
    </source>
</reference>
<protein>
    <submittedName>
        <fullName evidence="5">Galactose oxidase</fullName>
        <ecNumber evidence="5">1.1.3.9</ecNumber>
    </submittedName>
</protein>
<proteinExistence type="predicted"/>
<keyword evidence="4" id="KW-0472">Membrane</keyword>
<gene>
    <name evidence="5" type="ORF">SOCE836_083690</name>
</gene>
<evidence type="ECO:0000256" key="2">
    <source>
        <dbReference type="ARBA" id="ARBA00022737"/>
    </source>
</evidence>
<sequence>MRNFLAQGVSHSVHGERPGGLAPDAARARKPSRPLVVALAAMTVVLFAAEAWASGTWTQRVTSGPAPTERSTPAVAAIGDAVYLFGGMKDDFSTFENTFYNDLYRFDTALDAWELLDPAGDLPPPRVFAGAAADECNGVMLVFGGATYSPDFSDFVAYDDLWAYDADADAWVEIHPANAGPVGRSRPNVWFAGGKLYVFGGVTSAFEFMNDLWAYDLASNRWKELVPAGAPGSPRGRHEAMAGTAPIRGKLTLYGGETMGAAGFEMLDDTWEFDLRTRRWTEVTPRARRDITPPRNYGAAAVIGWDLYLQGGDVSGGSSGCGAPFEQNPVEELWRYSPIQRKWTKLSPGGDPLVRLKRHVAAEVNGTMYLFSGWDFACDGGVGPGQLWNRDVYSFDP</sequence>
<dbReference type="PANTHER" id="PTHR46093:SF18">
    <property type="entry name" value="FIBRONECTIN TYPE-III DOMAIN-CONTAINING PROTEIN"/>
    <property type="match status" value="1"/>
</dbReference>
<dbReference type="EMBL" id="CP012672">
    <property type="protein sequence ID" value="AUX36163.1"/>
    <property type="molecule type" value="Genomic_DNA"/>
</dbReference>
<dbReference type="InterPro" id="IPR015915">
    <property type="entry name" value="Kelch-typ_b-propeller"/>
</dbReference>
<evidence type="ECO:0000313" key="6">
    <source>
        <dbReference type="Proteomes" id="UP000295497"/>
    </source>
</evidence>
<keyword evidence="4" id="KW-1133">Transmembrane helix</keyword>
<keyword evidence="5" id="KW-0560">Oxidoreductase</keyword>
<feature type="transmembrane region" description="Helical" evidence="4">
    <location>
        <begin position="35"/>
        <end position="53"/>
    </location>
</feature>
<name>A0A4P2R2E6_SORCE</name>
<dbReference type="PANTHER" id="PTHR46093">
    <property type="entry name" value="ACYL-COA-BINDING DOMAIN-CONTAINING PROTEIN 5"/>
    <property type="match status" value="1"/>
</dbReference>
<evidence type="ECO:0000256" key="3">
    <source>
        <dbReference type="SAM" id="MobiDB-lite"/>
    </source>
</evidence>